<evidence type="ECO:0000256" key="9">
    <source>
        <dbReference type="ARBA" id="ARBA00023002"/>
    </source>
</evidence>
<comment type="subcellular location">
    <subcellularLocation>
        <location evidence="3">Endoplasmic reticulum membrane</location>
        <topology evidence="3">Peripheral membrane protein</topology>
    </subcellularLocation>
    <subcellularLocation>
        <location evidence="2">Microsome membrane</location>
        <topology evidence="2">Peripheral membrane protein</topology>
    </subcellularLocation>
</comment>
<dbReference type="FunFam" id="1.10.630.10:FF:000238">
    <property type="entry name" value="Cytochrome P450 2A6"/>
    <property type="match status" value="1"/>
</dbReference>
<dbReference type="PANTHER" id="PTHR24300:SF339">
    <property type="entry name" value="CYTOCHROME P450 FAMILY 2 SUBFAMILY B MEMBER 39"/>
    <property type="match status" value="1"/>
</dbReference>
<dbReference type="STRING" id="246437.L9LBU0"/>
<dbReference type="InParanoid" id="L9LBU0"/>
<organism evidence="15 16">
    <name type="scientific">Tupaia chinensis</name>
    <name type="common">Chinese tree shrew</name>
    <name type="synonym">Tupaia belangeri chinensis</name>
    <dbReference type="NCBI Taxonomy" id="246437"/>
    <lineage>
        <taxon>Eukaryota</taxon>
        <taxon>Metazoa</taxon>
        <taxon>Chordata</taxon>
        <taxon>Craniata</taxon>
        <taxon>Vertebrata</taxon>
        <taxon>Euteleostomi</taxon>
        <taxon>Mammalia</taxon>
        <taxon>Eutheria</taxon>
        <taxon>Euarchontoglires</taxon>
        <taxon>Scandentia</taxon>
        <taxon>Tupaiidae</taxon>
        <taxon>Tupaia</taxon>
    </lineage>
</organism>
<evidence type="ECO:0000256" key="4">
    <source>
        <dbReference type="ARBA" id="ARBA00010617"/>
    </source>
</evidence>
<dbReference type="GO" id="GO:0006805">
    <property type="term" value="P:xenobiotic metabolic process"/>
    <property type="evidence" value="ECO:0007669"/>
    <property type="project" value="TreeGrafter"/>
</dbReference>
<keyword evidence="10 13" id="KW-0408">Iron</keyword>
<dbReference type="GO" id="GO:0005506">
    <property type="term" value="F:iron ion binding"/>
    <property type="evidence" value="ECO:0007669"/>
    <property type="project" value="InterPro"/>
</dbReference>
<evidence type="ECO:0000256" key="12">
    <source>
        <dbReference type="ARBA" id="ARBA00023136"/>
    </source>
</evidence>
<reference evidence="16" key="2">
    <citation type="journal article" date="2013" name="Nat. Commun.">
        <title>Genome of the Chinese tree shrew.</title>
        <authorList>
            <person name="Fan Y."/>
            <person name="Huang Z.Y."/>
            <person name="Cao C.C."/>
            <person name="Chen C.S."/>
            <person name="Chen Y.X."/>
            <person name="Fan D.D."/>
            <person name="He J."/>
            <person name="Hou H.L."/>
            <person name="Hu L."/>
            <person name="Hu X.T."/>
            <person name="Jiang X.T."/>
            <person name="Lai R."/>
            <person name="Lang Y.S."/>
            <person name="Liang B."/>
            <person name="Liao S.G."/>
            <person name="Mu D."/>
            <person name="Ma Y.Y."/>
            <person name="Niu Y.Y."/>
            <person name="Sun X.Q."/>
            <person name="Xia J.Q."/>
            <person name="Xiao J."/>
            <person name="Xiong Z.Q."/>
            <person name="Xu L."/>
            <person name="Yang L."/>
            <person name="Zhang Y."/>
            <person name="Zhao W."/>
            <person name="Zhao X.D."/>
            <person name="Zheng Y.T."/>
            <person name="Zhou J.M."/>
            <person name="Zhu Y.B."/>
            <person name="Zhang G.J."/>
            <person name="Wang J."/>
            <person name="Yao Y.G."/>
        </authorList>
    </citation>
    <scope>NUCLEOTIDE SEQUENCE [LARGE SCALE GENOMIC DNA]</scope>
</reference>
<dbReference type="Gene3D" id="1.10.630.10">
    <property type="entry name" value="Cytochrome P450"/>
    <property type="match status" value="1"/>
</dbReference>
<dbReference type="InterPro" id="IPR002401">
    <property type="entry name" value="Cyt_P450_E_grp-I"/>
</dbReference>
<dbReference type="InterPro" id="IPR036396">
    <property type="entry name" value="Cyt_P450_sf"/>
</dbReference>
<dbReference type="SUPFAM" id="SSF48264">
    <property type="entry name" value="Cytochrome P450"/>
    <property type="match status" value="1"/>
</dbReference>
<keyword evidence="5 13" id="KW-0349">Heme</keyword>
<keyword evidence="11 14" id="KW-0503">Monooxygenase</keyword>
<evidence type="ECO:0000256" key="10">
    <source>
        <dbReference type="ARBA" id="ARBA00023004"/>
    </source>
</evidence>
<evidence type="ECO:0000256" key="1">
    <source>
        <dbReference type="ARBA" id="ARBA00001971"/>
    </source>
</evidence>
<keyword evidence="12" id="KW-0472">Membrane</keyword>
<evidence type="ECO:0000256" key="7">
    <source>
        <dbReference type="ARBA" id="ARBA00022824"/>
    </source>
</evidence>
<keyword evidence="6 13" id="KW-0479">Metal-binding</keyword>
<keyword evidence="7" id="KW-0256">Endoplasmic reticulum</keyword>
<name>L9LBU0_TUPCH</name>
<dbReference type="GO" id="GO:0019373">
    <property type="term" value="P:epoxygenase P450 pathway"/>
    <property type="evidence" value="ECO:0007669"/>
    <property type="project" value="TreeGrafter"/>
</dbReference>
<comment type="cofactor">
    <cofactor evidence="1 13">
        <name>heme</name>
        <dbReference type="ChEBI" id="CHEBI:30413"/>
    </cofactor>
</comment>
<feature type="binding site" description="axial binding residue" evidence="13">
    <location>
        <position position="111"/>
    </location>
    <ligand>
        <name>heme</name>
        <dbReference type="ChEBI" id="CHEBI:30413"/>
    </ligand>
    <ligandPart>
        <name>Fe</name>
        <dbReference type="ChEBI" id="CHEBI:18248"/>
    </ligandPart>
</feature>
<gene>
    <name evidence="15" type="ORF">TREES_T100020185</name>
</gene>
<protein>
    <submittedName>
        <fullName evidence="15">Cytochrome P450 2B4</fullName>
    </submittedName>
</protein>
<dbReference type="GO" id="GO:0008392">
    <property type="term" value="F:arachidonate epoxygenase activity"/>
    <property type="evidence" value="ECO:0007669"/>
    <property type="project" value="TreeGrafter"/>
</dbReference>
<keyword evidence="8" id="KW-0492">Microsome</keyword>
<evidence type="ECO:0000256" key="2">
    <source>
        <dbReference type="ARBA" id="ARBA00004174"/>
    </source>
</evidence>
<dbReference type="Proteomes" id="UP000011518">
    <property type="component" value="Unassembled WGS sequence"/>
</dbReference>
<dbReference type="AlphaFoldDB" id="L9LBU0"/>
<keyword evidence="9 14" id="KW-0560">Oxidoreductase</keyword>
<dbReference type="GO" id="GO:0005789">
    <property type="term" value="C:endoplasmic reticulum membrane"/>
    <property type="evidence" value="ECO:0007669"/>
    <property type="project" value="UniProtKB-SubCell"/>
</dbReference>
<dbReference type="PROSITE" id="PS00086">
    <property type="entry name" value="CYTOCHROME_P450"/>
    <property type="match status" value="1"/>
</dbReference>
<dbReference type="InterPro" id="IPR001128">
    <property type="entry name" value="Cyt_P450"/>
</dbReference>
<proteinExistence type="inferred from homology"/>
<evidence type="ECO:0000256" key="5">
    <source>
        <dbReference type="ARBA" id="ARBA00022617"/>
    </source>
</evidence>
<evidence type="ECO:0000313" key="16">
    <source>
        <dbReference type="Proteomes" id="UP000011518"/>
    </source>
</evidence>
<dbReference type="InterPro" id="IPR017972">
    <property type="entry name" value="Cyt_P450_CS"/>
</dbReference>
<dbReference type="GO" id="GO:0020037">
    <property type="term" value="F:heme binding"/>
    <property type="evidence" value="ECO:0007669"/>
    <property type="project" value="InterPro"/>
</dbReference>
<dbReference type="PRINTS" id="PR00463">
    <property type="entry name" value="EP450I"/>
</dbReference>
<evidence type="ECO:0000313" key="15">
    <source>
        <dbReference type="EMBL" id="ELW72378.1"/>
    </source>
</evidence>
<evidence type="ECO:0000256" key="3">
    <source>
        <dbReference type="ARBA" id="ARBA00004406"/>
    </source>
</evidence>
<keyword evidence="16" id="KW-1185">Reference proteome</keyword>
<dbReference type="FunCoup" id="L9LBU0">
    <property type="interactions" value="1"/>
</dbReference>
<sequence length="166" mass="19110">MEINKVIGPHRPPALEDRAKMPYTSAVIHEIQRYSDLTPIGLPHCVIRDTHFRGYHLPKETTVYPIMSSVFHDPCHFEKLDTFFPGHFLDAESNFKKQEDFIPFSMGKRFCLGESLARSQLFLFFTTMLQKFSLGCPKAPEDIDITPRMNGLAKIPPVYQISFLPH</sequence>
<dbReference type="Pfam" id="PF00067">
    <property type="entry name" value="p450"/>
    <property type="match status" value="1"/>
</dbReference>
<dbReference type="PRINTS" id="PR00385">
    <property type="entry name" value="P450"/>
</dbReference>
<comment type="similarity">
    <text evidence="4 14">Belongs to the cytochrome P450 family.</text>
</comment>
<dbReference type="InterPro" id="IPR050182">
    <property type="entry name" value="Cytochrome_P450_fam2"/>
</dbReference>
<reference evidence="16" key="1">
    <citation type="submission" date="2012-07" db="EMBL/GenBank/DDBJ databases">
        <title>Genome of the Chinese tree shrew, a rising model animal genetically related to primates.</title>
        <authorList>
            <person name="Zhang G."/>
            <person name="Fan Y."/>
            <person name="Yao Y."/>
            <person name="Huang Z."/>
        </authorList>
    </citation>
    <scope>NUCLEOTIDE SEQUENCE [LARGE SCALE GENOMIC DNA]</scope>
</reference>
<evidence type="ECO:0000256" key="11">
    <source>
        <dbReference type="ARBA" id="ARBA00023033"/>
    </source>
</evidence>
<evidence type="ECO:0000256" key="8">
    <source>
        <dbReference type="ARBA" id="ARBA00022848"/>
    </source>
</evidence>
<evidence type="ECO:0000256" key="13">
    <source>
        <dbReference type="PIRSR" id="PIRSR602401-1"/>
    </source>
</evidence>
<accession>L9LBU0</accession>
<evidence type="ECO:0000256" key="6">
    <source>
        <dbReference type="ARBA" id="ARBA00022723"/>
    </source>
</evidence>
<dbReference type="EMBL" id="KB320423">
    <property type="protein sequence ID" value="ELW72378.1"/>
    <property type="molecule type" value="Genomic_DNA"/>
</dbReference>
<dbReference type="GO" id="GO:0016712">
    <property type="term" value="F:oxidoreductase activity, acting on paired donors, with incorporation or reduction of molecular oxygen, reduced flavin or flavoprotein as one donor, and incorporation of one atom of oxygen"/>
    <property type="evidence" value="ECO:0007669"/>
    <property type="project" value="TreeGrafter"/>
</dbReference>
<evidence type="ECO:0000256" key="14">
    <source>
        <dbReference type="RuleBase" id="RU000461"/>
    </source>
</evidence>
<dbReference type="PANTHER" id="PTHR24300">
    <property type="entry name" value="CYTOCHROME P450 508A4-RELATED"/>
    <property type="match status" value="1"/>
</dbReference>